<dbReference type="Proteomes" id="UP001558652">
    <property type="component" value="Unassembled WGS sequence"/>
</dbReference>
<dbReference type="SMART" id="SM01132">
    <property type="entry name" value="DIL"/>
    <property type="match status" value="1"/>
</dbReference>
<evidence type="ECO:0000259" key="1">
    <source>
        <dbReference type="PROSITE" id="PS51126"/>
    </source>
</evidence>
<protein>
    <recommendedName>
        <fullName evidence="1">Dilute domain-containing protein</fullName>
    </recommendedName>
</protein>
<gene>
    <name evidence="2" type="ORF">AAG570_000324</name>
</gene>
<keyword evidence="3" id="KW-1185">Reference proteome</keyword>
<dbReference type="PROSITE" id="PS51126">
    <property type="entry name" value="DILUTE"/>
    <property type="match status" value="1"/>
</dbReference>
<dbReference type="InterPro" id="IPR002710">
    <property type="entry name" value="Dilute_dom"/>
</dbReference>
<organism evidence="2 3">
    <name type="scientific">Ranatra chinensis</name>
    <dbReference type="NCBI Taxonomy" id="642074"/>
    <lineage>
        <taxon>Eukaryota</taxon>
        <taxon>Metazoa</taxon>
        <taxon>Ecdysozoa</taxon>
        <taxon>Arthropoda</taxon>
        <taxon>Hexapoda</taxon>
        <taxon>Insecta</taxon>
        <taxon>Pterygota</taxon>
        <taxon>Neoptera</taxon>
        <taxon>Paraneoptera</taxon>
        <taxon>Hemiptera</taxon>
        <taxon>Heteroptera</taxon>
        <taxon>Panheteroptera</taxon>
        <taxon>Nepomorpha</taxon>
        <taxon>Nepidae</taxon>
        <taxon>Ranatrinae</taxon>
        <taxon>Ranatra</taxon>
    </lineage>
</organism>
<feature type="domain" description="Dilute" evidence="1">
    <location>
        <begin position="66"/>
        <end position="333"/>
    </location>
</feature>
<dbReference type="InterPro" id="IPR052072">
    <property type="entry name" value="Vascular_dev_regulator"/>
</dbReference>
<dbReference type="AlphaFoldDB" id="A0ABD0Z9E8"/>
<dbReference type="Pfam" id="PF01843">
    <property type="entry name" value="DIL"/>
    <property type="match status" value="1"/>
</dbReference>
<comment type="caution">
    <text evidence="2">The sequence shown here is derived from an EMBL/GenBank/DDBJ whole genome shotgun (WGS) entry which is preliminary data.</text>
</comment>
<dbReference type="EMBL" id="JBFDAA010000001">
    <property type="protein sequence ID" value="KAL1140392.1"/>
    <property type="molecule type" value="Genomic_DNA"/>
</dbReference>
<evidence type="ECO:0000313" key="3">
    <source>
        <dbReference type="Proteomes" id="UP001558652"/>
    </source>
</evidence>
<dbReference type="PANTHER" id="PTHR16027">
    <property type="entry name" value="DILUTE DOMAIN-CONTAINING PROTEIN YPR089W"/>
    <property type="match status" value="1"/>
</dbReference>
<proteinExistence type="predicted"/>
<dbReference type="PANTHER" id="PTHR16027:SF6">
    <property type="entry name" value="DILUTE DOMAIN-CONTAINING PROTEIN"/>
    <property type="match status" value="1"/>
</dbReference>
<dbReference type="CDD" id="cd15470">
    <property type="entry name" value="Myo5_CBD"/>
    <property type="match status" value="1"/>
</dbReference>
<sequence length="380" mass="44118">MGMFEIKYEDLTVMIKHITELKPRVAISLLPGLPSYIIFMCVRYTDYINHERMLQALMLIYNKAVNRLIRRRMNDLELCVLWLSNTVRLIHNLKQYSGEPHFAKENTQTQNEQCLKNFDLSDFRLLMSDLAIWIFQNIMKTMEDKLQPLAVPAILEHEAISGLTVPRGRSASVTTASTPVIKKALDELLAQLTSFHRLLSIHGIDPELICQFFKQVFYFLCASSLNNLLLRKEFCHWSKGMQIRYNLSHLEQWAREQKLQDQKIFEMLAPIIQASQLLQARKTDADVDSVAEMCSDLTPNQIVKLLNLYTPADDLEARVPEVFIEKIQLRLKEQRSKTESTLLMDTKFTFSIDFPFNPSSIRLEDIEIPPVLNLPMLKKI</sequence>
<accession>A0ABD0Z9E8</accession>
<evidence type="ECO:0000313" key="2">
    <source>
        <dbReference type="EMBL" id="KAL1140392.1"/>
    </source>
</evidence>
<name>A0ABD0Z9E8_9HEMI</name>
<reference evidence="2 3" key="1">
    <citation type="submission" date="2024-07" db="EMBL/GenBank/DDBJ databases">
        <title>Chromosome-level genome assembly of the water stick insect Ranatra chinensis (Heteroptera: Nepidae).</title>
        <authorList>
            <person name="Liu X."/>
        </authorList>
    </citation>
    <scope>NUCLEOTIDE SEQUENCE [LARGE SCALE GENOMIC DNA]</scope>
    <source>
        <strain evidence="2">Cailab_2021Rc</strain>
        <tissue evidence="2">Muscle</tissue>
    </source>
</reference>